<sequence length="67" mass="8165">MCWLTVVHWWLCYYAFLVRYCRLSLFPNFCINCRASGLRDTYVLLQLVTLDKIRMELVAHQLDRTEY</sequence>
<dbReference type="AlphaFoldDB" id="A0A5N6J1X5"/>
<keyword evidence="2" id="KW-1185">Reference proteome</keyword>
<evidence type="ECO:0000313" key="2">
    <source>
        <dbReference type="Proteomes" id="UP000326289"/>
    </source>
</evidence>
<organism evidence="1 2">
    <name type="scientific">Aspergillus minisclerotigenes</name>
    <dbReference type="NCBI Taxonomy" id="656917"/>
    <lineage>
        <taxon>Eukaryota</taxon>
        <taxon>Fungi</taxon>
        <taxon>Dikarya</taxon>
        <taxon>Ascomycota</taxon>
        <taxon>Pezizomycotina</taxon>
        <taxon>Eurotiomycetes</taxon>
        <taxon>Eurotiomycetidae</taxon>
        <taxon>Eurotiales</taxon>
        <taxon>Aspergillaceae</taxon>
        <taxon>Aspergillus</taxon>
        <taxon>Aspergillus subgen. Circumdati</taxon>
    </lineage>
</organism>
<protein>
    <submittedName>
        <fullName evidence="1">Uncharacterized protein</fullName>
    </submittedName>
</protein>
<dbReference type="EMBL" id="ML732807">
    <property type="protein sequence ID" value="KAB8272229.1"/>
    <property type="molecule type" value="Genomic_DNA"/>
</dbReference>
<accession>A0A5N6J1X5</accession>
<evidence type="ECO:0000313" key="1">
    <source>
        <dbReference type="EMBL" id="KAB8272229.1"/>
    </source>
</evidence>
<dbReference type="Proteomes" id="UP000326289">
    <property type="component" value="Unassembled WGS sequence"/>
</dbReference>
<gene>
    <name evidence="1" type="ORF">BDV30DRAFT_212301</name>
</gene>
<proteinExistence type="predicted"/>
<reference evidence="1 2" key="1">
    <citation type="submission" date="2019-04" db="EMBL/GenBank/DDBJ databases">
        <title>Fungal friends and foes A comparative genomics study of 23 Aspergillus species from section Flavi.</title>
        <authorList>
            <consortium name="DOE Joint Genome Institute"/>
            <person name="Kjaerbolling I."/>
            <person name="Vesth T.C."/>
            <person name="Frisvad J.C."/>
            <person name="Nybo J.L."/>
            <person name="Theobald S."/>
            <person name="Kildgaard S."/>
            <person name="Petersen T.I."/>
            <person name="Kuo A."/>
            <person name="Sato A."/>
            <person name="Lyhne E.K."/>
            <person name="Kogle M.E."/>
            <person name="Wiebenga A."/>
            <person name="Kun R.S."/>
            <person name="Lubbers R.J."/>
            <person name="Makela M.R."/>
            <person name="Barry K."/>
            <person name="Chovatia M."/>
            <person name="Clum A."/>
            <person name="Daum C."/>
            <person name="Haridas S."/>
            <person name="He G."/>
            <person name="LaButti K."/>
            <person name="Lipzen A."/>
            <person name="Mondo S."/>
            <person name="Pangilinan J."/>
            <person name="Riley R."/>
            <person name="Salamov A."/>
            <person name="Simmons B.A."/>
            <person name="Magnuson J.K."/>
            <person name="Henrissat B."/>
            <person name="Mortensen U.H."/>
            <person name="Larsen T.O."/>
            <person name="De vries R.P."/>
            <person name="Grigoriev I.V."/>
            <person name="Machida M."/>
            <person name="Baker S.E."/>
            <person name="Andersen M.R."/>
        </authorList>
    </citation>
    <scope>NUCLEOTIDE SEQUENCE [LARGE SCALE GENOMIC DNA]</scope>
    <source>
        <strain evidence="1 2">CBS 117635</strain>
    </source>
</reference>
<name>A0A5N6J1X5_9EURO</name>